<name>A0A2X0L634_9BASI</name>
<gene>
    <name evidence="1" type="ORF">BZ3500_MVSOF-1268-A1-R1_CHR9G10344</name>
</gene>
<sequence length="416" mass="48032">MSFTPEALHTTYSWVAHLDDETPHALHPSLRMTVARDLGILRGSWTFDPSLRWIRREKREPVWRYICPEERSGLGIRVELEVVGGGADDRLVAEVRGFEEGMDGNLPVEFDLDFAGDSDALEVMKSLRGKVKVTVTFGNLPSRQMETMMVSEQASGQGVWDEDICRRLLERERLWRAHQSTPHPFDVRFTFEDDPRPLFENADFLVANSPYWESMLQGGFLEAAKTTDSSSTERNCDYPMHIVRVGEARREDYRDVLVWLRTGHLVNFETEEQEQVEHMGTSSSTLEGHVLDMELGTLVKVSGMYRLALALELESLRCEMLQLLKSQIEAGFELEVLWEELPLEHDDVIEMLVEQLVQRGDWIEGTDGFKILQSWVESGEMGEAGKYALESLGKRFEKEREKVEREREFREMRLIR</sequence>
<keyword evidence="2" id="KW-1185">Reference proteome</keyword>
<dbReference type="InterPro" id="IPR011333">
    <property type="entry name" value="SKP1/BTB/POZ_sf"/>
</dbReference>
<dbReference type="Gene3D" id="3.30.710.10">
    <property type="entry name" value="Potassium Channel Kv1.1, Chain A"/>
    <property type="match status" value="1"/>
</dbReference>
<dbReference type="Proteomes" id="UP000249723">
    <property type="component" value="Unassembled WGS sequence"/>
</dbReference>
<organism evidence="1 2">
    <name type="scientific">Microbotryum saponariae</name>
    <dbReference type="NCBI Taxonomy" id="289078"/>
    <lineage>
        <taxon>Eukaryota</taxon>
        <taxon>Fungi</taxon>
        <taxon>Dikarya</taxon>
        <taxon>Basidiomycota</taxon>
        <taxon>Pucciniomycotina</taxon>
        <taxon>Microbotryomycetes</taxon>
        <taxon>Microbotryales</taxon>
        <taxon>Microbotryaceae</taxon>
        <taxon>Microbotryum</taxon>
    </lineage>
</organism>
<evidence type="ECO:0000313" key="1">
    <source>
        <dbReference type="EMBL" id="SCZ99938.1"/>
    </source>
</evidence>
<accession>A0A2X0L634</accession>
<dbReference type="EMBL" id="FMWP01000107">
    <property type="protein sequence ID" value="SCZ99938.1"/>
    <property type="molecule type" value="Genomic_DNA"/>
</dbReference>
<reference evidence="2" key="1">
    <citation type="submission" date="2016-10" db="EMBL/GenBank/DDBJ databases">
        <authorList>
            <person name="Jeantristanb JTB J.-T."/>
            <person name="Ricardo R."/>
        </authorList>
    </citation>
    <scope>NUCLEOTIDE SEQUENCE [LARGE SCALE GENOMIC DNA]</scope>
</reference>
<evidence type="ECO:0000313" key="2">
    <source>
        <dbReference type="Proteomes" id="UP000249723"/>
    </source>
</evidence>
<protein>
    <submittedName>
        <fullName evidence="1">BZ3500_MvSof-1268-A1-R1_Chr9g10344 protein</fullName>
    </submittedName>
</protein>
<dbReference type="OrthoDB" id="2534944at2759"/>
<dbReference type="AlphaFoldDB" id="A0A2X0L634"/>
<proteinExistence type="predicted"/>